<dbReference type="CDD" id="cd00130">
    <property type="entry name" value="PAS"/>
    <property type="match status" value="2"/>
</dbReference>
<dbReference type="PROSITE" id="PS50109">
    <property type="entry name" value="HIS_KIN"/>
    <property type="match status" value="1"/>
</dbReference>
<dbReference type="SMART" id="SM00388">
    <property type="entry name" value="HisKA"/>
    <property type="match status" value="1"/>
</dbReference>
<keyword evidence="5" id="KW-0418">Kinase</keyword>
<dbReference type="Pfam" id="PF02518">
    <property type="entry name" value="HATPase_c"/>
    <property type="match status" value="1"/>
</dbReference>
<dbReference type="Pfam" id="PF13426">
    <property type="entry name" value="PAS_9"/>
    <property type="match status" value="2"/>
</dbReference>
<evidence type="ECO:0000259" key="8">
    <source>
        <dbReference type="PROSITE" id="PS50109"/>
    </source>
</evidence>
<evidence type="ECO:0000256" key="1">
    <source>
        <dbReference type="ARBA" id="ARBA00000085"/>
    </source>
</evidence>
<dbReference type="Gene3D" id="3.30.450.20">
    <property type="entry name" value="PAS domain"/>
    <property type="match status" value="2"/>
</dbReference>
<evidence type="ECO:0000259" key="10">
    <source>
        <dbReference type="PROSITE" id="PS50113"/>
    </source>
</evidence>
<gene>
    <name evidence="11" type="ORF">MACH07_23870</name>
</gene>
<dbReference type="InterPro" id="IPR000014">
    <property type="entry name" value="PAS"/>
</dbReference>
<dbReference type="PANTHER" id="PTHR43711:SF26">
    <property type="entry name" value="SENSOR HISTIDINE KINASE RCSC"/>
    <property type="match status" value="1"/>
</dbReference>
<dbReference type="SUPFAM" id="SSF47384">
    <property type="entry name" value="Homodimeric domain of signal transducing histidine kinase"/>
    <property type="match status" value="1"/>
</dbReference>
<protein>
    <recommendedName>
        <fullName evidence="2">histidine kinase</fullName>
        <ecNumber evidence="2">2.7.13.3</ecNumber>
    </recommendedName>
</protein>
<keyword evidence="4" id="KW-0808">Transferase</keyword>
<feature type="coiled-coil region" evidence="7">
    <location>
        <begin position="246"/>
        <end position="280"/>
    </location>
</feature>
<dbReference type="InterPro" id="IPR003594">
    <property type="entry name" value="HATPase_dom"/>
</dbReference>
<dbReference type="Gene3D" id="3.30.565.10">
    <property type="entry name" value="Histidine kinase-like ATPase, C-terminal domain"/>
    <property type="match status" value="1"/>
</dbReference>
<keyword evidence="12" id="KW-1185">Reference proteome</keyword>
<dbReference type="InterPro" id="IPR001610">
    <property type="entry name" value="PAC"/>
</dbReference>
<dbReference type="InterPro" id="IPR005467">
    <property type="entry name" value="His_kinase_dom"/>
</dbReference>
<evidence type="ECO:0000256" key="2">
    <source>
        <dbReference type="ARBA" id="ARBA00012438"/>
    </source>
</evidence>
<keyword evidence="6" id="KW-0902">Two-component regulatory system</keyword>
<dbReference type="InterPro" id="IPR036890">
    <property type="entry name" value="HATPase_C_sf"/>
</dbReference>
<dbReference type="PANTHER" id="PTHR43711">
    <property type="entry name" value="TWO-COMPONENT HISTIDINE KINASE"/>
    <property type="match status" value="1"/>
</dbReference>
<dbReference type="PROSITE" id="PS50112">
    <property type="entry name" value="PAS"/>
    <property type="match status" value="1"/>
</dbReference>
<proteinExistence type="predicted"/>
<dbReference type="EMBL" id="AP027268">
    <property type="protein sequence ID" value="BDW93555.1"/>
    <property type="molecule type" value="Genomic_DNA"/>
</dbReference>
<dbReference type="RefSeq" id="WP_338194161.1">
    <property type="nucleotide sequence ID" value="NZ_AP027268.1"/>
</dbReference>
<evidence type="ECO:0000259" key="9">
    <source>
        <dbReference type="PROSITE" id="PS50112"/>
    </source>
</evidence>
<comment type="catalytic activity">
    <reaction evidence="1">
        <text>ATP + protein L-histidine = ADP + protein N-phospho-L-histidine.</text>
        <dbReference type="EC" id="2.7.13.3"/>
    </reaction>
</comment>
<dbReference type="SMART" id="SM00091">
    <property type="entry name" value="PAS"/>
    <property type="match status" value="2"/>
</dbReference>
<evidence type="ECO:0000256" key="4">
    <source>
        <dbReference type="ARBA" id="ARBA00022679"/>
    </source>
</evidence>
<dbReference type="PRINTS" id="PR00344">
    <property type="entry name" value="BCTRLSENSOR"/>
</dbReference>
<evidence type="ECO:0000256" key="6">
    <source>
        <dbReference type="ARBA" id="ARBA00023012"/>
    </source>
</evidence>
<dbReference type="GO" id="GO:0000155">
    <property type="term" value="F:phosphorelay sensor kinase activity"/>
    <property type="evidence" value="ECO:0007669"/>
    <property type="project" value="InterPro"/>
</dbReference>
<dbReference type="InterPro" id="IPR035965">
    <property type="entry name" value="PAS-like_dom_sf"/>
</dbReference>
<dbReference type="PROSITE" id="PS50113">
    <property type="entry name" value="PAC"/>
    <property type="match status" value="1"/>
</dbReference>
<dbReference type="CDD" id="cd00082">
    <property type="entry name" value="HisKA"/>
    <property type="match status" value="1"/>
</dbReference>
<sequence>MEGFKEIDVLDILSEIISEGILIVNDQHSITASNHAANVMFGYGEGELIGEPLDVLIPKSSRADHGKLVSGFMQHGKARQMGKGLDLVGRCKNGDEFPLEISLNPFKLNSKRYVLALIMDITEKKKAKETIDYWFKIFDESLNEIYVFDPETLVFINVNLGAQKNLGFSMQELAQMSVLDIKPSLSEAVMRRLVSPLLSKRKQKVVFETEHKRKDGSTYPVEVHLQISFIGKRKVFVAIVLDITERKNYTQQLEKTVEERTQQLQEALKAEKKLNELKTKFLSLVSHEFKTPLTSILTSTSLLAKYTESEQQNKRDKHIATIKSKVKYLDGILTDFLSIERLELGKVKYELTTFPLSKVINEVIYDANMLLKEGQRIKYPNNIDGIVLDFDEKMLVLALSNLVHNAIKYSPEETDIELRVTMEQEQLNIEVVDEGFGIPPEDRPFIFDRYYRASNVLTVQGTGIGLNIVRQHMHNLDANVTFKSNKEKGSTFTLHIPIKNKENEKNLTG</sequence>
<dbReference type="CDD" id="cd00075">
    <property type="entry name" value="HATPase"/>
    <property type="match status" value="1"/>
</dbReference>
<dbReference type="Proteomes" id="UP001330184">
    <property type="component" value="Chromosome"/>
</dbReference>
<evidence type="ECO:0000256" key="7">
    <source>
        <dbReference type="SAM" id="Coils"/>
    </source>
</evidence>
<organism evidence="11 12">
    <name type="scientific">Flagellimonas marinaquae</name>
    <dbReference type="NCBI Taxonomy" id="254955"/>
    <lineage>
        <taxon>Bacteria</taxon>
        <taxon>Pseudomonadati</taxon>
        <taxon>Bacteroidota</taxon>
        <taxon>Flavobacteriia</taxon>
        <taxon>Flavobacteriales</taxon>
        <taxon>Flavobacteriaceae</taxon>
        <taxon>Flagellimonas</taxon>
    </lineage>
</organism>
<accession>A0AA48HKW1</accession>
<keyword evidence="3" id="KW-0597">Phosphoprotein</keyword>
<evidence type="ECO:0000256" key="5">
    <source>
        <dbReference type="ARBA" id="ARBA00022777"/>
    </source>
</evidence>
<evidence type="ECO:0000313" key="11">
    <source>
        <dbReference type="EMBL" id="BDW93555.1"/>
    </source>
</evidence>
<dbReference type="SUPFAM" id="SSF55874">
    <property type="entry name" value="ATPase domain of HSP90 chaperone/DNA topoisomerase II/histidine kinase"/>
    <property type="match status" value="1"/>
</dbReference>
<reference evidence="11 12" key="1">
    <citation type="submission" date="2023-01" db="EMBL/GenBank/DDBJ databases">
        <title>Complete genome sequence of Muricauda aquimarina strain IFOP_LL357.</title>
        <authorList>
            <person name="Gajardo G."/>
            <person name="Ueki S."/>
            <person name="Maruyama F."/>
        </authorList>
    </citation>
    <scope>NUCLEOTIDE SEQUENCE [LARGE SCALE GENOMIC DNA]</scope>
    <source>
        <strain evidence="11 12">IFOP_LL357</strain>
    </source>
</reference>
<dbReference type="SUPFAM" id="SSF55785">
    <property type="entry name" value="PYP-like sensor domain (PAS domain)"/>
    <property type="match status" value="2"/>
</dbReference>
<dbReference type="SMART" id="SM00086">
    <property type="entry name" value="PAC"/>
    <property type="match status" value="2"/>
</dbReference>
<dbReference type="NCBIfam" id="TIGR00229">
    <property type="entry name" value="sensory_box"/>
    <property type="match status" value="2"/>
</dbReference>
<evidence type="ECO:0000256" key="3">
    <source>
        <dbReference type="ARBA" id="ARBA00022553"/>
    </source>
</evidence>
<dbReference type="InterPro" id="IPR003661">
    <property type="entry name" value="HisK_dim/P_dom"/>
</dbReference>
<keyword evidence="7" id="KW-0175">Coiled coil</keyword>
<dbReference type="InterPro" id="IPR004358">
    <property type="entry name" value="Sig_transdc_His_kin-like_C"/>
</dbReference>
<dbReference type="Pfam" id="PF00512">
    <property type="entry name" value="HisKA"/>
    <property type="match status" value="1"/>
</dbReference>
<feature type="domain" description="Histidine kinase" evidence="8">
    <location>
        <begin position="284"/>
        <end position="500"/>
    </location>
</feature>
<dbReference type="Gene3D" id="1.10.287.130">
    <property type="match status" value="1"/>
</dbReference>
<name>A0AA48HKW1_9FLAO</name>
<feature type="domain" description="PAS" evidence="9">
    <location>
        <begin position="6"/>
        <end position="60"/>
    </location>
</feature>
<dbReference type="AlphaFoldDB" id="A0AA48HKW1"/>
<dbReference type="InterPro" id="IPR000700">
    <property type="entry name" value="PAS-assoc_C"/>
</dbReference>
<feature type="domain" description="PAC" evidence="10">
    <location>
        <begin position="205"/>
        <end position="255"/>
    </location>
</feature>
<dbReference type="EC" id="2.7.13.3" evidence="2"/>
<evidence type="ECO:0000313" key="12">
    <source>
        <dbReference type="Proteomes" id="UP001330184"/>
    </source>
</evidence>
<dbReference type="InterPro" id="IPR050736">
    <property type="entry name" value="Sensor_HK_Regulatory"/>
</dbReference>
<dbReference type="SMART" id="SM00387">
    <property type="entry name" value="HATPase_c"/>
    <property type="match status" value="1"/>
</dbReference>
<dbReference type="InterPro" id="IPR036097">
    <property type="entry name" value="HisK_dim/P_sf"/>
</dbReference>